<evidence type="ECO:0000256" key="1">
    <source>
        <dbReference type="SAM" id="MobiDB-lite"/>
    </source>
</evidence>
<dbReference type="PRINTS" id="PR01217">
    <property type="entry name" value="PRICHEXTENSN"/>
</dbReference>
<protein>
    <recommendedName>
        <fullName evidence="3">DUF7159 domain-containing protein</fullName>
    </recommendedName>
</protein>
<keyword evidence="2" id="KW-0472">Membrane</keyword>
<accession>A0ABY3VI73</accession>
<proteinExistence type="predicted"/>
<dbReference type="Pfam" id="PF23717">
    <property type="entry name" value="DUF7159"/>
    <property type="match status" value="1"/>
</dbReference>
<evidence type="ECO:0000313" key="5">
    <source>
        <dbReference type="Proteomes" id="UP001055336"/>
    </source>
</evidence>
<feature type="compositionally biased region" description="Pro residues" evidence="1">
    <location>
        <begin position="345"/>
        <end position="381"/>
    </location>
</feature>
<evidence type="ECO:0000256" key="2">
    <source>
        <dbReference type="SAM" id="Phobius"/>
    </source>
</evidence>
<evidence type="ECO:0000259" key="3">
    <source>
        <dbReference type="Pfam" id="PF23717"/>
    </source>
</evidence>
<name>A0ABY3VI73_9MYCO</name>
<evidence type="ECO:0000313" key="4">
    <source>
        <dbReference type="EMBL" id="UMB69114.1"/>
    </source>
</evidence>
<feature type="domain" description="DUF7159" evidence="3">
    <location>
        <begin position="1"/>
        <end position="224"/>
    </location>
</feature>
<organism evidence="4 5">
    <name type="scientific">Mycobacterium paraterrae</name>
    <dbReference type="NCBI Taxonomy" id="577492"/>
    <lineage>
        <taxon>Bacteria</taxon>
        <taxon>Bacillati</taxon>
        <taxon>Actinomycetota</taxon>
        <taxon>Actinomycetes</taxon>
        <taxon>Mycobacteriales</taxon>
        <taxon>Mycobacteriaceae</taxon>
        <taxon>Mycobacterium</taxon>
    </lineage>
</organism>
<dbReference type="EMBL" id="CP092488">
    <property type="protein sequence ID" value="UMB69114.1"/>
    <property type="molecule type" value="Genomic_DNA"/>
</dbReference>
<keyword evidence="2" id="KW-1133">Transmembrane helix</keyword>
<feature type="region of interest" description="Disordered" evidence="1">
    <location>
        <begin position="331"/>
        <end position="426"/>
    </location>
</feature>
<reference evidence="4" key="1">
    <citation type="submission" date="2022-08" db="EMBL/GenBank/DDBJ databases">
        <title>Whole genome sequencing of non-tuberculosis mycobacteria type-strains.</title>
        <authorList>
            <person name="Igarashi Y."/>
            <person name="Osugi A."/>
            <person name="Mitarai S."/>
        </authorList>
    </citation>
    <scope>NUCLEOTIDE SEQUENCE</scope>
    <source>
        <strain evidence="4">DSM 45127</strain>
    </source>
</reference>
<feature type="compositionally biased region" description="Pro residues" evidence="1">
    <location>
        <begin position="389"/>
        <end position="426"/>
    </location>
</feature>
<keyword evidence="5" id="KW-1185">Reference proteome</keyword>
<sequence length="519" mass="49593">MAPTAVRMVLVEGENADGATVDEDGFDVNAADDAPTVKAADQVVSAILGTREGAVDSGYDLRSIGVTWTDPVEAAALRDALAARKVENVMLVSSFMAAAALAQVVGNSVGYSQTGLLFVEPDTATLAVVNSADGSITDVHRQPLTPGGDPTAELAALASGAESLGVRPDGLFLVGSGDVDIAALKPRLEAATGMIVSAPEEPETALARGAALASANAPLFTSSTEALAYAQDPGTGFINPYAVAPGYFDVATDGKTGEQALAYSAVADDDAYTALADDSQAETGLYTGVAEEESDGGRRPLFLVASAVAAIFVVGAAALLVALAVSMRPTAATRPDPGHNAKPAPAAPAAPAPASAPAPAPAAPPPAPEAPAPAPEAPAPEPVVHAPAPAAPAPAPAPEAPAPAPAPVPAAPPPAPAPPPAAPAPAPPPAVVPIPIPIPGVPPVLGGPGQGPWGPGGGGYPGGGGGGYPGGGGGFPGGGGGYPGGGGFPGGGGGHGSGGGGFGGGHGGFGGGGHGGWGH</sequence>
<dbReference type="RefSeq" id="WP_240260846.1">
    <property type="nucleotide sequence ID" value="NZ_CP092488.2"/>
</dbReference>
<feature type="transmembrane region" description="Helical" evidence="2">
    <location>
        <begin position="301"/>
        <end position="325"/>
    </location>
</feature>
<dbReference type="Proteomes" id="UP001055336">
    <property type="component" value="Chromosome"/>
</dbReference>
<keyword evidence="2" id="KW-0812">Transmembrane</keyword>
<gene>
    <name evidence="4" type="ORF">MKK62_22505</name>
</gene>
<dbReference type="InterPro" id="IPR055583">
    <property type="entry name" value="DUF7159"/>
</dbReference>